<keyword evidence="1" id="KW-0812">Transmembrane</keyword>
<dbReference type="PANTHER" id="PTHR47481:SF28">
    <property type="entry name" value="RETROTRANSPOSON COPIA-LIKE N-TERMINAL DOMAIN-CONTAINING PROTEIN"/>
    <property type="match status" value="1"/>
</dbReference>
<dbReference type="OrthoDB" id="1845088at2759"/>
<evidence type="ECO:0000313" key="3">
    <source>
        <dbReference type="Proteomes" id="UP001141806"/>
    </source>
</evidence>
<comment type="caution">
    <text evidence="2">The sequence shown here is derived from an EMBL/GenBank/DDBJ whole genome shotgun (WGS) entry which is preliminary data.</text>
</comment>
<evidence type="ECO:0008006" key="4">
    <source>
        <dbReference type="Google" id="ProtNLM"/>
    </source>
</evidence>
<protein>
    <recommendedName>
        <fullName evidence="4">Retrotransposon gag domain-containing protein</fullName>
    </recommendedName>
</protein>
<keyword evidence="1" id="KW-0472">Membrane</keyword>
<proteinExistence type="predicted"/>
<dbReference type="PANTHER" id="PTHR47481">
    <property type="match status" value="1"/>
</dbReference>
<accession>A0A9Q0QR36</accession>
<sequence length="211" mass="23940">MHLFDGTTPSPIPTDSKWYVQDQMLLSWINATLSESTLPYIAGISSSKKAWDLLQQWYASTTPSHIMSLKRQISRIKKGSQSMTEYLQQFKNIVNQLAAFGFAISALADEKPQDLRTAFVAPRAGRPTLTVVRLEAEVTLEVKPIMVVVVLNSHIILSTTLIMVFFQYLVPPLQLDHLIRNVRSTTKWAIWPLIAFIVWTMLTKADIPLRN</sequence>
<dbReference type="EMBL" id="JAMYWD010000006">
    <property type="protein sequence ID" value="KAJ4968905.1"/>
    <property type="molecule type" value="Genomic_DNA"/>
</dbReference>
<keyword evidence="1" id="KW-1133">Transmembrane helix</keyword>
<feature type="transmembrane region" description="Helical" evidence="1">
    <location>
        <begin position="188"/>
        <end position="207"/>
    </location>
</feature>
<dbReference type="Pfam" id="PF14223">
    <property type="entry name" value="Retrotran_gag_2"/>
    <property type="match status" value="1"/>
</dbReference>
<dbReference type="Proteomes" id="UP001141806">
    <property type="component" value="Unassembled WGS sequence"/>
</dbReference>
<evidence type="ECO:0000256" key="1">
    <source>
        <dbReference type="SAM" id="Phobius"/>
    </source>
</evidence>
<name>A0A9Q0QR36_9MAGN</name>
<feature type="transmembrane region" description="Helical" evidence="1">
    <location>
        <begin position="145"/>
        <end position="168"/>
    </location>
</feature>
<gene>
    <name evidence="2" type="ORF">NE237_015606</name>
</gene>
<keyword evidence="3" id="KW-1185">Reference proteome</keyword>
<evidence type="ECO:0000313" key="2">
    <source>
        <dbReference type="EMBL" id="KAJ4968905.1"/>
    </source>
</evidence>
<reference evidence="2" key="1">
    <citation type="journal article" date="2023" name="Plant J.">
        <title>The genome of the king protea, Protea cynaroides.</title>
        <authorList>
            <person name="Chang J."/>
            <person name="Duong T.A."/>
            <person name="Schoeman C."/>
            <person name="Ma X."/>
            <person name="Roodt D."/>
            <person name="Barker N."/>
            <person name="Li Z."/>
            <person name="Van de Peer Y."/>
            <person name="Mizrachi E."/>
        </authorList>
    </citation>
    <scope>NUCLEOTIDE SEQUENCE</scope>
    <source>
        <tissue evidence="2">Young leaves</tissue>
    </source>
</reference>
<organism evidence="2 3">
    <name type="scientific">Protea cynaroides</name>
    <dbReference type="NCBI Taxonomy" id="273540"/>
    <lineage>
        <taxon>Eukaryota</taxon>
        <taxon>Viridiplantae</taxon>
        <taxon>Streptophyta</taxon>
        <taxon>Embryophyta</taxon>
        <taxon>Tracheophyta</taxon>
        <taxon>Spermatophyta</taxon>
        <taxon>Magnoliopsida</taxon>
        <taxon>Proteales</taxon>
        <taxon>Proteaceae</taxon>
        <taxon>Protea</taxon>
    </lineage>
</organism>
<dbReference type="AlphaFoldDB" id="A0A9Q0QR36"/>